<organism evidence="1 2">
    <name type="scientific">Caenorhabditis tropicalis</name>
    <dbReference type="NCBI Taxonomy" id="1561998"/>
    <lineage>
        <taxon>Eukaryota</taxon>
        <taxon>Metazoa</taxon>
        <taxon>Ecdysozoa</taxon>
        <taxon>Nematoda</taxon>
        <taxon>Chromadorea</taxon>
        <taxon>Rhabditida</taxon>
        <taxon>Rhabditina</taxon>
        <taxon>Rhabditomorpha</taxon>
        <taxon>Rhabditoidea</taxon>
        <taxon>Rhabditidae</taxon>
        <taxon>Peloderinae</taxon>
        <taxon>Caenorhabditis</taxon>
    </lineage>
</organism>
<sequence length="85" mass="9597">MRYSRLATSHEEADEYSRLLPMPDSEIGIEGSDDVYLLPSVSSASSSTFSMTRRRRQISAVVAARRHKARIVHFSRENSNSHGLM</sequence>
<accession>A0A1I7UD41</accession>
<proteinExistence type="predicted"/>
<keyword evidence="1" id="KW-1185">Reference proteome</keyword>
<protein>
    <submittedName>
        <fullName evidence="2">Uncharacterized protein</fullName>
    </submittedName>
</protein>
<dbReference type="AlphaFoldDB" id="A0A1I7UD41"/>
<evidence type="ECO:0000313" key="2">
    <source>
        <dbReference type="WBParaSite" id="Csp11.Scaffold629.g8128.t1"/>
    </source>
</evidence>
<dbReference type="Proteomes" id="UP000095282">
    <property type="component" value="Unplaced"/>
</dbReference>
<reference evidence="2" key="1">
    <citation type="submission" date="2016-11" db="UniProtKB">
        <authorList>
            <consortium name="WormBaseParasite"/>
        </authorList>
    </citation>
    <scope>IDENTIFICATION</scope>
</reference>
<dbReference type="WBParaSite" id="Csp11.Scaffold629.g8128.t1">
    <property type="protein sequence ID" value="Csp11.Scaffold629.g8128.t1"/>
    <property type="gene ID" value="Csp11.Scaffold629.g8128"/>
</dbReference>
<evidence type="ECO:0000313" key="1">
    <source>
        <dbReference type="Proteomes" id="UP000095282"/>
    </source>
</evidence>
<dbReference type="eggNOG" id="ENOG502TIRS">
    <property type="taxonomic scope" value="Eukaryota"/>
</dbReference>
<name>A0A1I7UD41_9PELO</name>